<keyword evidence="10" id="KW-1185">Reference proteome</keyword>
<proteinExistence type="inferred from homology"/>
<comment type="similarity">
    <text evidence="2">Belongs to the mitochondrion-specific ribosomal protein mS29 family.</text>
</comment>
<dbReference type="STRING" id="573508.A0A1E3B8F8"/>
<dbReference type="VEuPathDB" id="FungiDB:SI65_07608"/>
<accession>A0A1E3B8F8</accession>
<gene>
    <name evidence="9" type="ORF">SI65_07608</name>
</gene>
<evidence type="ECO:0000256" key="1">
    <source>
        <dbReference type="ARBA" id="ARBA00004173"/>
    </source>
</evidence>
<evidence type="ECO:0000256" key="2">
    <source>
        <dbReference type="ARBA" id="ARBA00009863"/>
    </source>
</evidence>
<evidence type="ECO:0000256" key="5">
    <source>
        <dbReference type="ARBA" id="ARBA00023128"/>
    </source>
</evidence>
<dbReference type="GO" id="GO:0005763">
    <property type="term" value="C:mitochondrial small ribosomal subunit"/>
    <property type="evidence" value="ECO:0007669"/>
    <property type="project" value="TreeGrafter"/>
</dbReference>
<dbReference type="InterPro" id="IPR019368">
    <property type="entry name" value="Ribosomal_mS29"/>
</dbReference>
<feature type="compositionally biased region" description="Basic residues" evidence="8">
    <location>
        <begin position="65"/>
        <end position="77"/>
    </location>
</feature>
<keyword evidence="3" id="KW-0809">Transit peptide</keyword>
<evidence type="ECO:0000313" key="10">
    <source>
        <dbReference type="Proteomes" id="UP000094569"/>
    </source>
</evidence>
<dbReference type="GO" id="GO:0003735">
    <property type="term" value="F:structural constituent of ribosome"/>
    <property type="evidence" value="ECO:0007669"/>
    <property type="project" value="TreeGrafter"/>
</dbReference>
<evidence type="ECO:0000313" key="9">
    <source>
        <dbReference type="EMBL" id="ODM17209.1"/>
    </source>
</evidence>
<comment type="subcellular location">
    <subcellularLocation>
        <location evidence="1">Mitochondrion</location>
    </subcellularLocation>
</comment>
<reference evidence="9 10" key="1">
    <citation type="journal article" date="2016" name="BMC Genomics">
        <title>Comparative genomic and transcriptomic analyses of the Fuzhuan brick tea-fermentation fungus Aspergillus cristatus.</title>
        <authorList>
            <person name="Ge Y."/>
            <person name="Wang Y."/>
            <person name="Liu Y."/>
            <person name="Tan Y."/>
            <person name="Ren X."/>
            <person name="Zhang X."/>
            <person name="Hyde K.D."/>
            <person name="Liu Y."/>
            <person name="Liu Z."/>
        </authorList>
    </citation>
    <scope>NUCLEOTIDE SEQUENCE [LARGE SCALE GENOMIC DNA]</scope>
    <source>
        <strain evidence="9 10">GZAAS20.1005</strain>
    </source>
</reference>
<evidence type="ECO:0000256" key="3">
    <source>
        <dbReference type="ARBA" id="ARBA00022946"/>
    </source>
</evidence>
<keyword evidence="4" id="KW-0689">Ribosomal protein</keyword>
<sequence length="501" mass="55026">MASAFCRGCLSRLPRASFLPPPPTVPRTTTTATAAAATAGFHTSAVHYANPTKKSNSMDSGPKYRQAKSAKMKRKKPVERTRPPPIGERKALRNRIVLGNPNALEPADMQNLSVENMGDPRVRGTVVGLPVSMLEQLRSVHAFKKSQRWGLFRRPATFMRKEALEMGRLFEKISGEEHGKVVKKVITGKVGSGKSVFLTQAMAMGFLKNWVVFTVPETQELVNAHTGYAPLDDANPGLYVQNQATSQLLQRTFKANEKVLSGLKVSQEHPALKSLVKPGMTLAQLTGLGIKDQAVAWPVFQALWAELTSTSAPRPPILVTVDGLSHWMQNSEYRTADFKPIHAHDLVFVRHFLSLLKPGANGKSTLPNGGLLLYATSGSNSPRIYSFDVALKQLEATTSGVNPKSPEFPQADAYQNPDLRVIEAFAAPQPTSDKEGKLELQPLSGLTREDTVGYMEFWAKSGLIRQVINFQWVSQLWTKSSGGIIGELLRLGSRLRVPQRT</sequence>
<dbReference type="PANTHER" id="PTHR12810:SF0">
    <property type="entry name" value="SMALL RIBOSOMAL SUBUNIT PROTEIN MS29"/>
    <property type="match status" value="1"/>
</dbReference>
<dbReference type="AlphaFoldDB" id="A0A1E3B8F8"/>
<keyword evidence="6" id="KW-0687">Ribonucleoprotein</keyword>
<evidence type="ECO:0000256" key="8">
    <source>
        <dbReference type="SAM" id="MobiDB-lite"/>
    </source>
</evidence>
<organism evidence="9 10">
    <name type="scientific">Aspergillus cristatus</name>
    <name type="common">Chinese Fuzhuan brick tea-fermentation fungus</name>
    <name type="synonym">Eurotium cristatum</name>
    <dbReference type="NCBI Taxonomy" id="573508"/>
    <lineage>
        <taxon>Eukaryota</taxon>
        <taxon>Fungi</taxon>
        <taxon>Dikarya</taxon>
        <taxon>Ascomycota</taxon>
        <taxon>Pezizomycotina</taxon>
        <taxon>Eurotiomycetes</taxon>
        <taxon>Eurotiomycetidae</taxon>
        <taxon>Eurotiales</taxon>
        <taxon>Aspergillaceae</taxon>
        <taxon>Aspergillus</taxon>
        <taxon>Aspergillus subgen. Aspergillus</taxon>
    </lineage>
</organism>
<dbReference type="EMBL" id="JXNT01000009">
    <property type="protein sequence ID" value="ODM17209.1"/>
    <property type="molecule type" value="Genomic_DNA"/>
</dbReference>
<dbReference type="OrthoDB" id="274828at2759"/>
<dbReference type="Pfam" id="PF10236">
    <property type="entry name" value="DAP3"/>
    <property type="match status" value="1"/>
</dbReference>
<comment type="caution">
    <text evidence="9">The sequence shown here is derived from an EMBL/GenBank/DDBJ whole genome shotgun (WGS) entry which is preliminary data.</text>
</comment>
<dbReference type="Proteomes" id="UP000094569">
    <property type="component" value="Unassembled WGS sequence"/>
</dbReference>
<keyword evidence="5" id="KW-0496">Mitochondrion</keyword>
<evidence type="ECO:0000256" key="6">
    <source>
        <dbReference type="ARBA" id="ARBA00023274"/>
    </source>
</evidence>
<evidence type="ECO:0000256" key="4">
    <source>
        <dbReference type="ARBA" id="ARBA00022980"/>
    </source>
</evidence>
<dbReference type="PANTHER" id="PTHR12810">
    <property type="entry name" value="MITOCHONDRIAL 28S RIBOSOMAL PROTEIN S29"/>
    <property type="match status" value="1"/>
</dbReference>
<name>A0A1E3B8F8_ASPCR</name>
<protein>
    <recommendedName>
        <fullName evidence="7">Small ribosomal subunit protein mS29</fullName>
    </recommendedName>
</protein>
<feature type="region of interest" description="Disordered" evidence="8">
    <location>
        <begin position="46"/>
        <end position="86"/>
    </location>
</feature>
<evidence type="ECO:0000256" key="7">
    <source>
        <dbReference type="ARBA" id="ARBA00035140"/>
    </source>
</evidence>